<dbReference type="Pfam" id="PF23105">
    <property type="entry name" value="EGF_integrin"/>
    <property type="match status" value="1"/>
</dbReference>
<protein>
    <submittedName>
        <fullName evidence="9">Integrin beta-1-B-like</fullName>
    </submittedName>
</protein>
<dbReference type="GO" id="GO:0009986">
    <property type="term" value="C:cell surface"/>
    <property type="evidence" value="ECO:0007669"/>
    <property type="project" value="TreeGrafter"/>
</dbReference>
<gene>
    <name evidence="9" type="primary">LOC122128824</name>
</gene>
<dbReference type="GO" id="GO:0019960">
    <property type="term" value="F:C-X3-C chemokine binding"/>
    <property type="evidence" value="ECO:0007669"/>
    <property type="project" value="TreeGrafter"/>
</dbReference>
<dbReference type="GO" id="GO:0019901">
    <property type="term" value="F:protein kinase binding"/>
    <property type="evidence" value="ECO:0007669"/>
    <property type="project" value="TreeGrafter"/>
</dbReference>
<dbReference type="GO" id="GO:0098609">
    <property type="term" value="P:cell-cell adhesion"/>
    <property type="evidence" value="ECO:0007669"/>
    <property type="project" value="TreeGrafter"/>
</dbReference>
<dbReference type="GO" id="GO:0005178">
    <property type="term" value="F:integrin binding"/>
    <property type="evidence" value="ECO:0007669"/>
    <property type="project" value="TreeGrafter"/>
</dbReference>
<dbReference type="GO" id="GO:0016477">
    <property type="term" value="P:cell migration"/>
    <property type="evidence" value="ECO:0007669"/>
    <property type="project" value="TreeGrafter"/>
</dbReference>
<accession>A0A8M1KCG1</accession>
<organism evidence="8 9">
    <name type="scientific">Clupea harengus</name>
    <name type="common">Atlantic herring</name>
    <dbReference type="NCBI Taxonomy" id="7950"/>
    <lineage>
        <taxon>Eukaryota</taxon>
        <taxon>Metazoa</taxon>
        <taxon>Chordata</taxon>
        <taxon>Craniata</taxon>
        <taxon>Vertebrata</taxon>
        <taxon>Euteleostomi</taxon>
        <taxon>Actinopterygii</taxon>
        <taxon>Neopterygii</taxon>
        <taxon>Teleostei</taxon>
        <taxon>Clupei</taxon>
        <taxon>Clupeiformes</taxon>
        <taxon>Clupeoidei</taxon>
        <taxon>Clupeidae</taxon>
        <taxon>Clupea</taxon>
    </lineage>
</organism>
<dbReference type="PROSITE" id="PS52047">
    <property type="entry name" value="I_EGF_2"/>
    <property type="match status" value="2"/>
</dbReference>
<keyword evidence="8" id="KW-1185">Reference proteome</keyword>
<dbReference type="KEGG" id="char:122128824"/>
<dbReference type="PANTHER" id="PTHR10082">
    <property type="entry name" value="INTEGRIN BETA SUBUNIT"/>
    <property type="match status" value="1"/>
</dbReference>
<dbReference type="GO" id="GO:0043236">
    <property type="term" value="F:laminin binding"/>
    <property type="evidence" value="ECO:0007669"/>
    <property type="project" value="TreeGrafter"/>
</dbReference>
<dbReference type="PANTHER" id="PTHR10082:SF28">
    <property type="entry name" value="INTEGRIN BETA-1"/>
    <property type="match status" value="1"/>
</dbReference>
<evidence type="ECO:0000313" key="9">
    <source>
        <dbReference type="RefSeq" id="XP_042559604.1"/>
    </source>
</evidence>
<dbReference type="FunFam" id="2.10.25.10:FF:000043">
    <property type="entry name" value="Integrin beta"/>
    <property type="match status" value="1"/>
</dbReference>
<proteinExistence type="predicted"/>
<evidence type="ECO:0000256" key="4">
    <source>
        <dbReference type="ARBA" id="ARBA00023157"/>
    </source>
</evidence>
<keyword evidence="5" id="KW-0325">Glycoprotein</keyword>
<dbReference type="GO" id="GO:0098639">
    <property type="term" value="F:collagen binding involved in cell-matrix adhesion"/>
    <property type="evidence" value="ECO:0007669"/>
    <property type="project" value="TreeGrafter"/>
</dbReference>
<dbReference type="InterPro" id="IPR057243">
    <property type="entry name" value="Integrin_I-EGF_CS"/>
</dbReference>
<dbReference type="Proteomes" id="UP000515152">
    <property type="component" value="Chromosome 25"/>
</dbReference>
<keyword evidence="3" id="KW-0677">Repeat</keyword>
<keyword evidence="2" id="KW-0732">Signal</keyword>
<evidence type="ECO:0000256" key="2">
    <source>
        <dbReference type="ARBA" id="ARBA00022729"/>
    </source>
</evidence>
<evidence type="ECO:0000313" key="8">
    <source>
        <dbReference type="Proteomes" id="UP000515152"/>
    </source>
</evidence>
<sequence>MDKSTDICSNNGDCVCGTCECKKRENPEERYSGKYCECDNFNCDRSNNKLCGGHGRCECRVCYCDANYTGSACDCSLDTSTCLAKNKQICNGRGTCECGVCKCTDPKFQGATCEECPTCPGVCTEHK</sequence>
<evidence type="ECO:0000256" key="3">
    <source>
        <dbReference type="ARBA" id="ARBA00022737"/>
    </source>
</evidence>
<dbReference type="RefSeq" id="XP_042559604.1">
    <property type="nucleotide sequence ID" value="XM_042703670.1"/>
</dbReference>
<dbReference type="GO" id="GO:0008305">
    <property type="term" value="C:integrin complex"/>
    <property type="evidence" value="ECO:0007669"/>
    <property type="project" value="TreeGrafter"/>
</dbReference>
<keyword evidence="4" id="KW-1015">Disulfide bond</keyword>
<reference evidence="9" key="1">
    <citation type="submission" date="2025-08" db="UniProtKB">
        <authorList>
            <consortium name="RefSeq"/>
        </authorList>
    </citation>
    <scope>IDENTIFICATION</scope>
</reference>
<dbReference type="GO" id="GO:0007229">
    <property type="term" value="P:integrin-mediated signaling pathway"/>
    <property type="evidence" value="ECO:0007669"/>
    <property type="project" value="TreeGrafter"/>
</dbReference>
<dbReference type="OrthoDB" id="410592at2759"/>
<dbReference type="InterPro" id="IPR057073">
    <property type="entry name" value="EGF_integrin_2"/>
</dbReference>
<feature type="domain" description="Integrin beta epidermal growth factor-like" evidence="7">
    <location>
        <begin position="2"/>
        <end position="37"/>
    </location>
</feature>
<feature type="domain" description="Epidermal growth factor-like" evidence="6">
    <location>
        <begin position="84"/>
        <end position="113"/>
    </location>
</feature>
<dbReference type="GO" id="GO:0045202">
    <property type="term" value="C:synapse"/>
    <property type="evidence" value="ECO:0007669"/>
    <property type="project" value="TreeGrafter"/>
</dbReference>
<evidence type="ECO:0000256" key="5">
    <source>
        <dbReference type="ARBA" id="ARBA00023180"/>
    </source>
</evidence>
<dbReference type="Pfam" id="PF07974">
    <property type="entry name" value="EGF_2"/>
    <property type="match status" value="1"/>
</dbReference>
<dbReference type="GO" id="GO:0033627">
    <property type="term" value="P:cell adhesion mediated by integrin"/>
    <property type="evidence" value="ECO:0007669"/>
    <property type="project" value="TreeGrafter"/>
</dbReference>
<dbReference type="InterPro" id="IPR013111">
    <property type="entry name" value="EGF_extracell"/>
</dbReference>
<dbReference type="FunFam" id="2.10.25.10:FF:000155">
    <property type="entry name" value="Integrin beta"/>
    <property type="match status" value="1"/>
</dbReference>
<name>A0A8M1KCG1_CLUHA</name>
<keyword evidence="1" id="KW-0245">EGF-like domain</keyword>
<dbReference type="AlphaFoldDB" id="A0A8M1KCG1"/>
<evidence type="ECO:0000256" key="1">
    <source>
        <dbReference type="ARBA" id="ARBA00022536"/>
    </source>
</evidence>
<evidence type="ECO:0000259" key="6">
    <source>
        <dbReference type="Pfam" id="PF07974"/>
    </source>
</evidence>
<dbReference type="GO" id="GO:0005925">
    <property type="term" value="C:focal adhesion"/>
    <property type="evidence" value="ECO:0007669"/>
    <property type="project" value="TreeGrafter"/>
</dbReference>
<dbReference type="PROSITE" id="PS00243">
    <property type="entry name" value="I_EGF_1"/>
    <property type="match status" value="1"/>
</dbReference>
<dbReference type="GeneID" id="122128824"/>
<dbReference type="InterPro" id="IPR015812">
    <property type="entry name" value="Integrin_bsu"/>
</dbReference>
<evidence type="ECO:0000259" key="7">
    <source>
        <dbReference type="Pfam" id="PF23105"/>
    </source>
</evidence>
<dbReference type="GO" id="GO:0001968">
    <property type="term" value="F:fibronectin binding"/>
    <property type="evidence" value="ECO:0007669"/>
    <property type="project" value="TreeGrafter"/>
</dbReference>